<dbReference type="Proteomes" id="UP000318138">
    <property type="component" value="Chromosome"/>
</dbReference>
<accession>A0A859FHS9</accession>
<evidence type="ECO:0000313" key="3">
    <source>
        <dbReference type="Proteomes" id="UP000318138"/>
    </source>
</evidence>
<proteinExistence type="predicted"/>
<sequence length="317" mass="36348">MIIKHRKTPAFFPQYESLLRRLQTNHPVYPSVEDQFSQFKAGFIGEKSVDYPLSFLSASTYHIFHQVRLHSQGHYFEVDTLLLCQQFALVLEIKNYKGALRFDLERAVLHKATPEKGNEVYDCPVLQAERQAIRFKEWLGEQSVTNLPVYHHVLLAHKESTILNEERLAHVSRVEHVTHVVNQIEALSLDDAITPAVMKKVGRSIVQHTVPKREYLLQKFGIGAEDLIHGVHCRKCGSFDVLRASGKWTCIKCSYASKEMHVATIADFKNLIGMQFATLEMKQWVGIKDSRTILRMLDNIAVKHSGSTCKARYTFKN</sequence>
<organism evidence="2 3">
    <name type="scientific">Paenalkalicoccus suaedae</name>
    <dbReference type="NCBI Taxonomy" id="2592382"/>
    <lineage>
        <taxon>Bacteria</taxon>
        <taxon>Bacillati</taxon>
        <taxon>Bacillota</taxon>
        <taxon>Bacilli</taxon>
        <taxon>Bacillales</taxon>
        <taxon>Bacillaceae</taxon>
        <taxon>Paenalkalicoccus</taxon>
    </lineage>
</organism>
<evidence type="ECO:0000313" key="2">
    <source>
        <dbReference type="EMBL" id="QKS72631.1"/>
    </source>
</evidence>
<dbReference type="RefSeq" id="WP_176010603.1">
    <property type="nucleotide sequence ID" value="NZ_CP041372.2"/>
</dbReference>
<dbReference type="KEGG" id="psua:FLK61_39135"/>
<reference evidence="3" key="1">
    <citation type="submission" date="2019-07" db="EMBL/GenBank/DDBJ databases">
        <title>Bacillus alkalisoli sp. nov. isolated from saline soil.</title>
        <authorList>
            <person name="Sun J.-Q."/>
            <person name="Xu L."/>
        </authorList>
    </citation>
    <scope>NUCLEOTIDE SEQUENCE [LARGE SCALE GENOMIC DNA]</scope>
    <source>
        <strain evidence="3">M4U3P1</strain>
    </source>
</reference>
<gene>
    <name evidence="2" type="ORF">FLK61_39135</name>
</gene>
<dbReference type="EMBL" id="CP041372">
    <property type="protein sequence ID" value="QKS72631.1"/>
    <property type="molecule type" value="Genomic_DNA"/>
</dbReference>
<feature type="domain" description="NERD" evidence="1">
    <location>
        <begin position="41"/>
        <end position="158"/>
    </location>
</feature>
<evidence type="ECO:0000259" key="1">
    <source>
        <dbReference type="PROSITE" id="PS50965"/>
    </source>
</evidence>
<dbReference type="InterPro" id="IPR011528">
    <property type="entry name" value="NERD"/>
</dbReference>
<name>A0A859FHS9_9BACI</name>
<dbReference type="Pfam" id="PF08378">
    <property type="entry name" value="NERD"/>
    <property type="match status" value="1"/>
</dbReference>
<protein>
    <submittedName>
        <fullName evidence="2">NERD domain-containing protein</fullName>
    </submittedName>
</protein>
<dbReference type="PROSITE" id="PS50965">
    <property type="entry name" value="NERD"/>
    <property type="match status" value="1"/>
</dbReference>
<dbReference type="AlphaFoldDB" id="A0A859FHS9"/>
<keyword evidence="3" id="KW-1185">Reference proteome</keyword>